<comment type="caution">
    <text evidence="1">The sequence shown here is derived from an EMBL/GenBank/DDBJ whole genome shotgun (WGS) entry which is preliminary data.</text>
</comment>
<evidence type="ECO:0000313" key="1">
    <source>
        <dbReference type="EMBL" id="EWC60718.1"/>
    </source>
</evidence>
<dbReference type="RefSeq" id="WP_035284700.1">
    <property type="nucleotide sequence ID" value="NZ_AYXG01000147.1"/>
</dbReference>
<dbReference type="EMBL" id="AYXG01000147">
    <property type="protein sequence ID" value="EWC60718.1"/>
    <property type="molecule type" value="Genomic_DNA"/>
</dbReference>
<keyword evidence="2" id="KW-1185">Reference proteome</keyword>
<name>W7IK51_9PSEU</name>
<evidence type="ECO:0000313" key="2">
    <source>
        <dbReference type="Proteomes" id="UP000019277"/>
    </source>
</evidence>
<dbReference type="AlphaFoldDB" id="W7IK51"/>
<reference evidence="1 2" key="1">
    <citation type="journal article" date="2014" name="Genome Announc.">
        <title>Draft Genome Sequence of the Antitrypanosomally Active Sponge-Associated Bacterium Actinokineospora sp. Strain EG49.</title>
        <authorList>
            <person name="Harjes J."/>
            <person name="Ryu T."/>
            <person name="Abdelmohsen U.R."/>
            <person name="Moitinho-Silva L."/>
            <person name="Horn H."/>
            <person name="Ravasi T."/>
            <person name="Hentschel U."/>
        </authorList>
    </citation>
    <scope>NUCLEOTIDE SEQUENCE [LARGE SCALE GENOMIC DNA]</scope>
    <source>
        <strain evidence="1 2">EG49</strain>
    </source>
</reference>
<accession>W7IK51</accession>
<proteinExistence type="predicted"/>
<protein>
    <submittedName>
        <fullName evidence="1">Uncharacterized protein</fullName>
    </submittedName>
</protein>
<dbReference type="OrthoDB" id="3700341at2"/>
<gene>
    <name evidence="1" type="ORF">UO65_4001</name>
</gene>
<sequence length="117" mass="12226">MTTPPNTSDVGGYHGEEDAFSAYTAAVRPLAERLRGAAEEDLRGQAEFGEHAFSKIGSEVGLSAALRAANQRQHAGVTGLAESLGGTVQAVRNTWTNIEGTEQDAESALRRAAGELA</sequence>
<dbReference type="Proteomes" id="UP000019277">
    <property type="component" value="Unassembled WGS sequence"/>
</dbReference>
<organism evidence="1 2">
    <name type="scientific">Actinokineospora spheciospongiae</name>
    <dbReference type="NCBI Taxonomy" id="909613"/>
    <lineage>
        <taxon>Bacteria</taxon>
        <taxon>Bacillati</taxon>
        <taxon>Actinomycetota</taxon>
        <taxon>Actinomycetes</taxon>
        <taxon>Pseudonocardiales</taxon>
        <taxon>Pseudonocardiaceae</taxon>
        <taxon>Actinokineospora</taxon>
    </lineage>
</organism>
<accession>A0A8E2X4C5</accession>
<dbReference type="STRING" id="909613.UO65_4001"/>